<feature type="region of interest" description="Disordered" evidence="2">
    <location>
        <begin position="204"/>
        <end position="230"/>
    </location>
</feature>
<dbReference type="InterPro" id="IPR016047">
    <property type="entry name" value="M23ase_b-sheet_dom"/>
</dbReference>
<evidence type="ECO:0000313" key="5">
    <source>
        <dbReference type="EMBL" id="MBS5331192.1"/>
    </source>
</evidence>
<evidence type="ECO:0000256" key="2">
    <source>
        <dbReference type="SAM" id="MobiDB-lite"/>
    </source>
</evidence>
<organism evidence="5 6">
    <name type="scientific">Subdoligranulum variabile</name>
    <dbReference type="NCBI Taxonomy" id="214851"/>
    <lineage>
        <taxon>Bacteria</taxon>
        <taxon>Bacillati</taxon>
        <taxon>Bacillota</taxon>
        <taxon>Clostridia</taxon>
        <taxon>Eubacteriales</taxon>
        <taxon>Oscillospiraceae</taxon>
        <taxon>Subdoligranulum</taxon>
    </lineage>
</organism>
<dbReference type="InterPro" id="IPR050570">
    <property type="entry name" value="Cell_wall_metabolism_enzyme"/>
</dbReference>
<feature type="compositionally biased region" description="Acidic residues" evidence="2">
    <location>
        <begin position="163"/>
        <end position="172"/>
    </location>
</feature>
<feature type="compositionally biased region" description="Low complexity" evidence="2">
    <location>
        <begin position="90"/>
        <end position="100"/>
    </location>
</feature>
<dbReference type="PANTHER" id="PTHR21666">
    <property type="entry name" value="PEPTIDASE-RELATED"/>
    <property type="match status" value="1"/>
</dbReference>
<feature type="region of interest" description="Disordered" evidence="2">
    <location>
        <begin position="1"/>
        <end position="183"/>
    </location>
</feature>
<reference evidence="5" key="1">
    <citation type="submission" date="2021-02" db="EMBL/GenBank/DDBJ databases">
        <title>Infant gut strain persistence is associated with maternal origin, phylogeny, and functional potential including surface adhesion and iron acquisition.</title>
        <authorList>
            <person name="Lou Y.C."/>
        </authorList>
    </citation>
    <scope>NUCLEOTIDE SEQUENCE</scope>
    <source>
        <strain evidence="5">L3_101_000M1_dasL3_101_000M1_concoct_87</strain>
    </source>
</reference>
<dbReference type="Proteomes" id="UP000759273">
    <property type="component" value="Unassembled WGS sequence"/>
</dbReference>
<dbReference type="CDD" id="cd12797">
    <property type="entry name" value="M23_peptidase"/>
    <property type="match status" value="1"/>
</dbReference>
<feature type="compositionally biased region" description="Low complexity" evidence="2">
    <location>
        <begin position="204"/>
        <end position="213"/>
    </location>
</feature>
<dbReference type="Gene3D" id="2.70.70.10">
    <property type="entry name" value="Glucose Permease (Domain IIA)"/>
    <property type="match status" value="1"/>
</dbReference>
<sequence>MEEEKNTAAAVDWEEAPNPKHRKRSRKKESAANAPSPAETAVPAADSAPAAEPDTASDTPEQPEPAELAETPAAPETVGRDVPIPPQPADAPAEEAAPADAPEDTPEASAKSSDSAEAESAPAEPDDAPTEEESASIPDADDAPADENVSGDTPADEAKDTPADDIDPDDTPEEKARAATISRTAQLSISQIMAGLEENIPDLPAEENAAPAPDADDTADEDDEPDDTIPQKLGRAGFGMIKWLLLVIIFVLIIAGAGVAWLYRSATPDMLPTIKATFDGQEISPTAYSWHVPVVGNLFKRTYAETLSSAPYVLDTPVSGASPDVVVTPSGYTATLTVTDADKNTLYDGGVTGFRSYLFEENGTYDAKLVVKVDGSSSDRDSSVTGTETWQFQFTVNIKPTMQLCTPSVQQGSVAAVRVGPTLSGEAPAIKTALQTPGFVQAANGWICYLPIPWNESTGNVTLTVTADGYTEDMTLSIRAASYTYKDYSKTSQMLSPYIGESDAPAAVTKVLSTTDDSIEWAVGGFVQPFLDSFDTPLIYGMTEYAGRARSERSTNYGYGGRTATNVVIKPKKSNDSMIVPASGRVLLAEDLGGIYGNTVVIEHGAGLKSIFYGLGALNVKAGENVKQGQLLGVCSKTVVAEMRIGTVPINPLLVWRGQCDGLKNY</sequence>
<comment type="caution">
    <text evidence="5">The sequence shown here is derived from an EMBL/GenBank/DDBJ whole genome shotgun (WGS) entry which is preliminary data.</text>
</comment>
<dbReference type="AlphaFoldDB" id="A0A943HIG0"/>
<evidence type="ECO:0000259" key="4">
    <source>
        <dbReference type="Pfam" id="PF01551"/>
    </source>
</evidence>
<dbReference type="Pfam" id="PF01551">
    <property type="entry name" value="Peptidase_M23"/>
    <property type="match status" value="1"/>
</dbReference>
<evidence type="ECO:0000256" key="3">
    <source>
        <dbReference type="SAM" id="Phobius"/>
    </source>
</evidence>
<dbReference type="SUPFAM" id="SSF51261">
    <property type="entry name" value="Duplicated hybrid motif"/>
    <property type="match status" value="1"/>
</dbReference>
<keyword evidence="3" id="KW-0472">Membrane</keyword>
<feature type="compositionally biased region" description="Low complexity" evidence="2">
    <location>
        <begin position="37"/>
        <end position="77"/>
    </location>
</feature>
<proteinExistence type="predicted"/>
<dbReference type="EMBL" id="JAGZGG010000002">
    <property type="protein sequence ID" value="MBS5331192.1"/>
    <property type="molecule type" value="Genomic_DNA"/>
</dbReference>
<accession>A0A943HIG0</accession>
<evidence type="ECO:0000313" key="6">
    <source>
        <dbReference type="Proteomes" id="UP000759273"/>
    </source>
</evidence>
<feature type="compositionally biased region" description="Low complexity" evidence="2">
    <location>
        <begin position="107"/>
        <end position="123"/>
    </location>
</feature>
<keyword evidence="3" id="KW-0812">Transmembrane</keyword>
<dbReference type="GO" id="GO:0004222">
    <property type="term" value="F:metalloendopeptidase activity"/>
    <property type="evidence" value="ECO:0007669"/>
    <property type="project" value="TreeGrafter"/>
</dbReference>
<dbReference type="InterPro" id="IPR011055">
    <property type="entry name" value="Dup_hybrid_motif"/>
</dbReference>
<feature type="compositionally biased region" description="Acidic residues" evidence="2">
    <location>
        <begin position="124"/>
        <end position="145"/>
    </location>
</feature>
<gene>
    <name evidence="5" type="ORF">KHY36_01520</name>
</gene>
<feature type="transmembrane region" description="Helical" evidence="3">
    <location>
        <begin position="243"/>
        <end position="263"/>
    </location>
</feature>
<keyword evidence="1" id="KW-0732">Signal</keyword>
<dbReference type="PANTHER" id="PTHR21666:SF289">
    <property type="entry name" value="L-ALA--D-GLU ENDOPEPTIDASE"/>
    <property type="match status" value="1"/>
</dbReference>
<feature type="compositionally biased region" description="Acidic residues" evidence="2">
    <location>
        <begin position="214"/>
        <end position="227"/>
    </location>
</feature>
<keyword evidence="3" id="KW-1133">Transmembrane helix</keyword>
<feature type="domain" description="M23ase beta-sheet core" evidence="4">
    <location>
        <begin position="575"/>
        <end position="639"/>
    </location>
</feature>
<evidence type="ECO:0000256" key="1">
    <source>
        <dbReference type="ARBA" id="ARBA00022729"/>
    </source>
</evidence>
<protein>
    <submittedName>
        <fullName evidence="5">Peptidoglycan DD-metalloendopeptidase family protein</fullName>
    </submittedName>
</protein>
<name>A0A943HIG0_9FIRM</name>